<organism evidence="12 13">
    <name type="scientific">Hanseniaspora osmophila</name>
    <dbReference type="NCBI Taxonomy" id="56408"/>
    <lineage>
        <taxon>Eukaryota</taxon>
        <taxon>Fungi</taxon>
        <taxon>Dikarya</taxon>
        <taxon>Ascomycota</taxon>
        <taxon>Saccharomycotina</taxon>
        <taxon>Saccharomycetes</taxon>
        <taxon>Saccharomycodales</taxon>
        <taxon>Saccharomycodaceae</taxon>
        <taxon>Hanseniaspora</taxon>
    </lineage>
</organism>
<evidence type="ECO:0000313" key="13">
    <source>
        <dbReference type="Proteomes" id="UP000095728"/>
    </source>
</evidence>
<dbReference type="PANTHER" id="PTHR10982:SF21">
    <property type="entry name" value="FATTY ACID SYNTHASE SUBUNIT BETA"/>
    <property type="match status" value="1"/>
</dbReference>
<evidence type="ECO:0000256" key="8">
    <source>
        <dbReference type="PIRNR" id="PIRNR000454"/>
    </source>
</evidence>
<dbReference type="OrthoDB" id="4251012at2759"/>
<evidence type="ECO:0000313" key="12">
    <source>
        <dbReference type="EMBL" id="OEJ88491.1"/>
    </source>
</evidence>
<keyword evidence="6" id="KW-0444">Lipid biosynthesis</keyword>
<accession>A0A1E5RNM1</accession>
<sequence length="1577" mass="177396">MNPENRLYLAHTLLIELLAYQFASPVRWIETQDVILNEFEAERIIEVGPQPILKNMFNRTLSQSYDKECSNARAGRFVKCVVNDLDSIYYDHVSESKAKESNAENNSNSDLATLDDLHIDIIPKNPDFSSTQHAGAKEFNTETAVAYFECLNNEMVARDTTKAKKIIESADIGGNNPQIHPFLKNRDVSNNLQLFSHIQTLNREIESLNSRTAKIENEFGTQNVKNAISEVFQPNRIRCYDSYWNWNRFEVYKFCMSTDHSRDIDTKRLQLLLANEATTENDFTGLNEILKFNNRSLQIDDNQKFVAMVNRFKYVQQLVVAQKNNFSVCGNEQSSSIDTISARLEHDMTSYYKIEAELFQVYSKIMAYASESSSEQSLVLSEGAITEGFQSVYEQLLVFLRNSNQINPYFRNIVDQALFSLNKANINDLVFEDISAYETEFEPINDSACSSRSSSLFSTDGDDHNIMDKAHRCKEIPSVNGDDGISYELPMLKGVIPSINIKSWSADSKNWSYNKNLTHQYLNKLINTLELDFMKNKKVLLAVDQISNFAVQIIESLLKNGSQIFVIQSCQNTSSVSQFAKTINTIYKNNSIDTSKLSIIPVNIKSKTDCENFVRHYYYDMNTDFSFFLPLNCFGKNTEISTNFKNVQHIIAKVIECKKKLGNETSPLHTLLPLDDPLFASFLQSFELEDQREKKSFVSYMGCKFNLVDKSNGPSSEEMVGNFLSLMTPRLVSLCQESTLCSELDIASEVYSPFAQMSINNAKNVDEKGFSNKFCVEPKVSNNLIKPNFESFETLQNEYNGRSLQGLLDLESVVVVTGFGEVGPYGHSKTRWEIESKGELSVEGCLEMAWLMGYIDYDKKLKVWVDMETRKPIDDSSLKEVYEERVLGNSGIRIVDPSLFEGYNPQDKKTLLQEIILTHNLEPIEMSAELAQQYLLEHKDKVFVEEVENGQCMVTFLKGCSIMVPKALSFDRFVAGQVPTGWDPKKYGLSQDVIDQVDRVTLFALVATAEALITSGIIDPFELYQYVHVSEVGNCCGSGLGGLNSHKKMQRGRMMDDDVQNDILQETFLNVMPAWINMLLLGSSGPVKTPVGACATAIESLEVGTETILSGKAQFVLVGGHDDYGEETAYEFANMGATSNSQKENDMGRAPKEMCRPMTSTRAGFMESQGSGIQVLTTAKLAVQMGLPIYGVVGMVSLAADKIGKSLPAPGQGILTSAKQVTSKLAPKKLDIGYRKLQIEKSFQNLFHHYGVTEETIQTFRESKKYWGTSFFKNDPKIAPIVGALSMFGLTIDDIGASSCHGTSTKANDKNESNIINEIMKHLGRSKGNLLPIVSQKSITGHPKAAAGAWMINGALQMFHDSTIPGGSNYDNIDDYFKNFEYLVYPAESVKVPKLKAVSVSAFGFGQKGAFAILINPNYVLSSLNKVEYEKYTQKATKRHCAAQRYYQSAILSNSLIKEKHESPYSNEVDTYLQPLIRAGKENLIDNNATNEYDMGRPDEYRLHEHLLQRWEVNKSECDKPSWLQKCLSEYFPAHNISVIPGPNELYRMTINGDLAQDMVVGCSVNDQKTVFKLYKL</sequence>
<dbReference type="InterPro" id="IPR041550">
    <property type="entry name" value="FASI_helical"/>
</dbReference>
<evidence type="ECO:0000256" key="4">
    <source>
        <dbReference type="ARBA" id="ARBA00022679"/>
    </source>
</evidence>
<dbReference type="PIRSF" id="PIRSF000454">
    <property type="entry name" value="FAS_yeast_alpha"/>
    <property type="match status" value="1"/>
</dbReference>
<gene>
    <name evidence="12" type="ORF">AWRI3579_g814</name>
</gene>
<comment type="caution">
    <text evidence="12">The sequence shown here is derived from an EMBL/GenBank/DDBJ whole genome shotgun (WGS) entry which is preliminary data.</text>
</comment>
<dbReference type="InterPro" id="IPR026025">
    <property type="entry name" value="FAS_alpha_yeast"/>
</dbReference>
<dbReference type="InterPro" id="IPR016039">
    <property type="entry name" value="Thiolase-like"/>
</dbReference>
<dbReference type="GO" id="GO:0004315">
    <property type="term" value="F:3-oxoacyl-[acyl-carrier-protein] synthase activity"/>
    <property type="evidence" value="ECO:0007669"/>
    <property type="project" value="UniProtKB-EC"/>
</dbReference>
<dbReference type="GO" id="GO:0005835">
    <property type="term" value="C:fatty acid synthase complex"/>
    <property type="evidence" value="ECO:0007669"/>
    <property type="project" value="InterPro"/>
</dbReference>
<keyword evidence="2 8" id="KW-0596">Phosphopantetheine</keyword>
<dbReference type="EMBL" id="LPNM01000005">
    <property type="protein sequence ID" value="OEJ88491.1"/>
    <property type="molecule type" value="Genomic_DNA"/>
</dbReference>
<name>A0A1E5RNM1_9ASCO</name>
<dbReference type="Pfam" id="PF00109">
    <property type="entry name" value="ketoacyl-synt"/>
    <property type="match status" value="1"/>
</dbReference>
<dbReference type="GO" id="GO:0004312">
    <property type="term" value="F:fatty acid synthase activity"/>
    <property type="evidence" value="ECO:0007669"/>
    <property type="project" value="InterPro"/>
</dbReference>
<dbReference type="InterPro" id="IPR047224">
    <property type="entry name" value="FAS_alpha_su_C"/>
</dbReference>
<dbReference type="EC" id="1.1.1.100" evidence="8"/>
<dbReference type="SUPFAM" id="SSF52151">
    <property type="entry name" value="FabD/lysophospholipase-like"/>
    <property type="match status" value="1"/>
</dbReference>
<dbReference type="GO" id="GO:0004321">
    <property type="term" value="F:fatty-acyl-CoA synthase activity"/>
    <property type="evidence" value="ECO:0007669"/>
    <property type="project" value="UniProtKB-EC"/>
</dbReference>
<evidence type="ECO:0000256" key="6">
    <source>
        <dbReference type="ARBA" id="ARBA00023160"/>
    </source>
</evidence>
<evidence type="ECO:0000256" key="9">
    <source>
        <dbReference type="PIRSR" id="PIRSR000454-1"/>
    </source>
</evidence>
<dbReference type="InterPro" id="IPR014030">
    <property type="entry name" value="Ketoacyl_synth_N"/>
</dbReference>
<evidence type="ECO:0000259" key="11">
    <source>
        <dbReference type="PROSITE" id="PS52004"/>
    </source>
</evidence>
<keyword evidence="5" id="KW-0276">Fatty acid metabolism</keyword>
<dbReference type="InterPro" id="IPR018201">
    <property type="entry name" value="Ketoacyl_synth_AS"/>
</dbReference>
<dbReference type="InParanoid" id="A0A1E5RNM1"/>
<protein>
    <recommendedName>
        <fullName evidence="8">Fatty acid synthase subunit alpha</fullName>
        <ecNumber evidence="8">2.3.1.86</ecNumber>
    </recommendedName>
    <domain>
        <recommendedName>
            <fullName evidence="8">3-oxoacyl-[acyl-carrier-protein] reductase</fullName>
            <ecNumber evidence="8">1.1.1.100</ecNumber>
        </recommendedName>
    </domain>
    <domain>
        <recommendedName>
            <fullName evidence="8">3-oxoacyl-[acyl-carrier-protein] synthase</fullName>
            <ecNumber evidence="8">2.3.1.41</ecNumber>
        </recommendedName>
    </domain>
</protein>
<keyword evidence="10" id="KW-0732">Signal</keyword>
<dbReference type="InterPro" id="IPR016035">
    <property type="entry name" value="Acyl_Trfase/lysoPLipase"/>
</dbReference>
<evidence type="ECO:0000256" key="7">
    <source>
        <dbReference type="ARBA" id="ARBA00049541"/>
    </source>
</evidence>
<dbReference type="Pfam" id="PF02801">
    <property type="entry name" value="Ketoacyl-synt_C"/>
    <property type="match status" value="1"/>
</dbReference>
<dbReference type="CDD" id="cd00828">
    <property type="entry name" value="elong_cond_enzymes"/>
    <property type="match status" value="1"/>
</dbReference>
<feature type="active site" description="For beta-ketoacyl synthase activity" evidence="9">
    <location>
        <position position="1094"/>
    </location>
</feature>
<dbReference type="EC" id="2.3.1.41" evidence="8"/>
<dbReference type="InterPro" id="IPR020841">
    <property type="entry name" value="PKS_Beta-ketoAc_synthase_dom"/>
</dbReference>
<dbReference type="Pfam" id="PF18314">
    <property type="entry name" value="FAS_I_H"/>
    <property type="match status" value="1"/>
</dbReference>
<keyword evidence="4 8" id="KW-0808">Transferase</keyword>
<comment type="catalytic activity">
    <reaction evidence="7 8">
        <text>a fatty acyl-[ACP] + malonyl-[ACP] + H(+) = a 3-oxoacyl-[ACP] + holo-[ACP] + CO2</text>
        <dbReference type="Rhea" id="RHEA:22836"/>
        <dbReference type="Rhea" id="RHEA-COMP:9623"/>
        <dbReference type="Rhea" id="RHEA-COMP:9685"/>
        <dbReference type="Rhea" id="RHEA-COMP:9916"/>
        <dbReference type="Rhea" id="RHEA-COMP:14125"/>
        <dbReference type="ChEBI" id="CHEBI:15378"/>
        <dbReference type="ChEBI" id="CHEBI:16526"/>
        <dbReference type="ChEBI" id="CHEBI:64479"/>
        <dbReference type="ChEBI" id="CHEBI:78449"/>
        <dbReference type="ChEBI" id="CHEBI:78776"/>
        <dbReference type="ChEBI" id="CHEBI:138651"/>
        <dbReference type="EC" id="2.3.1.41"/>
    </reaction>
</comment>
<dbReference type="GO" id="GO:0042759">
    <property type="term" value="P:long-chain fatty acid biosynthetic process"/>
    <property type="evidence" value="ECO:0007669"/>
    <property type="project" value="UniProtKB-UniRule"/>
</dbReference>
<evidence type="ECO:0000256" key="5">
    <source>
        <dbReference type="ARBA" id="ARBA00022832"/>
    </source>
</evidence>
<feature type="domain" description="Ketosynthase family 3 (KS3)" evidence="11">
    <location>
        <begin position="910"/>
        <end position="1416"/>
    </location>
</feature>
<comment type="catalytic activity">
    <reaction evidence="8">
        <text>a (3R)-hydroxyacyl-[ACP] + NADP(+) = a 3-oxoacyl-[ACP] + NADPH + H(+)</text>
        <dbReference type="Rhea" id="RHEA:17397"/>
        <dbReference type="Rhea" id="RHEA-COMP:9916"/>
        <dbReference type="Rhea" id="RHEA-COMP:9945"/>
        <dbReference type="ChEBI" id="CHEBI:15378"/>
        <dbReference type="ChEBI" id="CHEBI:57783"/>
        <dbReference type="ChEBI" id="CHEBI:58349"/>
        <dbReference type="ChEBI" id="CHEBI:78776"/>
        <dbReference type="ChEBI" id="CHEBI:78827"/>
        <dbReference type="EC" id="1.1.1.100"/>
    </reaction>
</comment>
<dbReference type="GO" id="GO:0004316">
    <property type="term" value="F:3-oxoacyl-[acyl-carrier-protein] reductase (NADPH) activity"/>
    <property type="evidence" value="ECO:0007669"/>
    <property type="project" value="UniProtKB-EC"/>
</dbReference>
<dbReference type="STRING" id="56408.A0A1E5RNM1"/>
<dbReference type="EC" id="2.3.1.86" evidence="8"/>
<dbReference type="SUPFAM" id="SSF53901">
    <property type="entry name" value="Thiolase-like"/>
    <property type="match status" value="2"/>
</dbReference>
<comment type="similarity">
    <text evidence="1 8">Belongs to the thiolase-like superfamily. Fungal fatty acid synthetase subunit alpha family.</text>
</comment>
<reference evidence="13" key="1">
    <citation type="journal article" date="2016" name="Genome Announc.">
        <title>Genome sequences of three species of Hanseniaspora isolated from spontaneous wine fermentations.</title>
        <authorList>
            <person name="Sternes P.R."/>
            <person name="Lee D."/>
            <person name="Kutyna D.R."/>
            <person name="Borneman A.R."/>
        </authorList>
    </citation>
    <scope>NUCLEOTIDE SEQUENCE [LARGE SCALE GENOMIC DNA]</scope>
    <source>
        <strain evidence="13">AWRI3579</strain>
    </source>
</reference>
<evidence type="ECO:0000256" key="2">
    <source>
        <dbReference type="ARBA" id="ARBA00022450"/>
    </source>
</evidence>
<dbReference type="PROSITE" id="PS00606">
    <property type="entry name" value="KS3_1"/>
    <property type="match status" value="1"/>
</dbReference>
<proteinExistence type="inferred from homology"/>
<dbReference type="FunFam" id="3.90.25.70:FF:000001">
    <property type="entry name" value="Fatty acid synthase subunit alpha"/>
    <property type="match status" value="1"/>
</dbReference>
<dbReference type="Gene3D" id="3.90.25.70">
    <property type="match status" value="1"/>
</dbReference>
<keyword evidence="13" id="KW-1185">Reference proteome</keyword>
<dbReference type="Gene3D" id="3.40.50.720">
    <property type="entry name" value="NAD(P)-binding Rossmann-like Domain"/>
    <property type="match status" value="1"/>
</dbReference>
<dbReference type="InterPro" id="IPR014031">
    <property type="entry name" value="Ketoacyl_synth_C"/>
</dbReference>
<evidence type="ECO:0000256" key="1">
    <source>
        <dbReference type="ARBA" id="ARBA00007485"/>
    </source>
</evidence>
<dbReference type="PROSITE" id="PS52004">
    <property type="entry name" value="KS3_2"/>
    <property type="match status" value="1"/>
</dbReference>
<dbReference type="GO" id="GO:0008897">
    <property type="term" value="F:holo-[acyl-carrier-protein] synthase activity"/>
    <property type="evidence" value="ECO:0007669"/>
    <property type="project" value="InterPro"/>
</dbReference>
<keyword evidence="6" id="KW-0443">Lipid metabolism</keyword>
<dbReference type="Proteomes" id="UP000095728">
    <property type="component" value="Unassembled WGS sequence"/>
</dbReference>
<keyword evidence="6" id="KW-0275">Fatty acid biosynthesis</keyword>
<dbReference type="PANTHER" id="PTHR10982">
    <property type="entry name" value="MALONYL COA-ACYL CARRIER PROTEIN TRANSACYLASE"/>
    <property type="match status" value="1"/>
</dbReference>
<evidence type="ECO:0000256" key="3">
    <source>
        <dbReference type="ARBA" id="ARBA00022553"/>
    </source>
</evidence>
<keyword evidence="3" id="KW-0597">Phosphoprotein</keyword>
<feature type="chain" id="PRO_5009184818" description="Fatty acid synthase subunit alpha" evidence="10">
    <location>
        <begin position="26"/>
        <end position="1577"/>
    </location>
</feature>
<dbReference type="Gene3D" id="3.40.47.10">
    <property type="match status" value="1"/>
</dbReference>
<dbReference type="Gene3D" id="3.30.70.2490">
    <property type="match status" value="1"/>
</dbReference>
<dbReference type="InterPro" id="IPR050830">
    <property type="entry name" value="Fungal_FAS"/>
</dbReference>
<feature type="signal peptide" evidence="10">
    <location>
        <begin position="1"/>
        <end position="25"/>
    </location>
</feature>
<evidence type="ECO:0000256" key="10">
    <source>
        <dbReference type="SAM" id="SignalP"/>
    </source>
</evidence>